<dbReference type="GO" id="GO:0030479">
    <property type="term" value="C:actin cortical patch"/>
    <property type="evidence" value="ECO:0007669"/>
    <property type="project" value="UniProtKB-ARBA"/>
</dbReference>
<dbReference type="Proteomes" id="UP000799302">
    <property type="component" value="Unassembled WGS sequence"/>
</dbReference>
<dbReference type="SMART" id="SM00461">
    <property type="entry name" value="WH1"/>
    <property type="match status" value="1"/>
</dbReference>
<dbReference type="FunFam" id="2.30.29.30:FF:000281">
    <property type="entry name" value="Actin associated protein"/>
    <property type="match status" value="1"/>
</dbReference>
<reference evidence="3" key="1">
    <citation type="journal article" date="2020" name="Stud. Mycol.">
        <title>101 Dothideomycetes genomes: a test case for predicting lifestyles and emergence of pathogens.</title>
        <authorList>
            <person name="Haridas S."/>
            <person name="Albert R."/>
            <person name="Binder M."/>
            <person name="Bloem J."/>
            <person name="Labutti K."/>
            <person name="Salamov A."/>
            <person name="Andreopoulos B."/>
            <person name="Baker S."/>
            <person name="Barry K."/>
            <person name="Bills G."/>
            <person name="Bluhm B."/>
            <person name="Cannon C."/>
            <person name="Castanera R."/>
            <person name="Culley D."/>
            <person name="Daum C."/>
            <person name="Ezra D."/>
            <person name="Gonzalez J."/>
            <person name="Henrissat B."/>
            <person name="Kuo A."/>
            <person name="Liang C."/>
            <person name="Lipzen A."/>
            <person name="Lutzoni F."/>
            <person name="Magnuson J."/>
            <person name="Mondo S."/>
            <person name="Nolan M."/>
            <person name="Ohm R."/>
            <person name="Pangilinan J."/>
            <person name="Park H.-J."/>
            <person name="Ramirez L."/>
            <person name="Alfaro M."/>
            <person name="Sun H."/>
            <person name="Tritt A."/>
            <person name="Yoshinaga Y."/>
            <person name="Zwiers L.-H."/>
            <person name="Turgeon B."/>
            <person name="Goodwin S."/>
            <person name="Spatafora J."/>
            <person name="Crous P."/>
            <person name="Grigoriev I."/>
        </authorList>
    </citation>
    <scope>NUCLEOTIDE SEQUENCE</scope>
    <source>
        <strain evidence="3">CBS 115976</strain>
    </source>
</reference>
<organism evidence="3 4">
    <name type="scientific">Microthyrium microscopicum</name>
    <dbReference type="NCBI Taxonomy" id="703497"/>
    <lineage>
        <taxon>Eukaryota</taxon>
        <taxon>Fungi</taxon>
        <taxon>Dikarya</taxon>
        <taxon>Ascomycota</taxon>
        <taxon>Pezizomycotina</taxon>
        <taxon>Dothideomycetes</taxon>
        <taxon>Dothideomycetes incertae sedis</taxon>
        <taxon>Microthyriales</taxon>
        <taxon>Microthyriaceae</taxon>
        <taxon>Microthyrium</taxon>
    </lineage>
</organism>
<dbReference type="Pfam" id="PF00568">
    <property type="entry name" value="WH1"/>
    <property type="match status" value="1"/>
</dbReference>
<proteinExistence type="predicted"/>
<dbReference type="InterPro" id="IPR033927">
    <property type="entry name" value="WASPfam_EVH1"/>
</dbReference>
<dbReference type="SUPFAM" id="SSF50729">
    <property type="entry name" value="PH domain-like"/>
    <property type="match status" value="1"/>
</dbReference>
<dbReference type="EMBL" id="MU004235">
    <property type="protein sequence ID" value="KAF2669013.1"/>
    <property type="molecule type" value="Genomic_DNA"/>
</dbReference>
<dbReference type="GO" id="GO:0045010">
    <property type="term" value="P:actin nucleation"/>
    <property type="evidence" value="ECO:0007669"/>
    <property type="project" value="UniProtKB-ARBA"/>
</dbReference>
<evidence type="ECO:0000313" key="3">
    <source>
        <dbReference type="EMBL" id="KAF2669013.1"/>
    </source>
</evidence>
<dbReference type="Gene3D" id="2.30.29.30">
    <property type="entry name" value="Pleckstrin-homology domain (PH domain)/Phosphotyrosine-binding domain (PTB)"/>
    <property type="match status" value="1"/>
</dbReference>
<gene>
    <name evidence="3" type="ORF">BT63DRAFT_363652</name>
</gene>
<keyword evidence="4" id="KW-1185">Reference proteome</keyword>
<evidence type="ECO:0000256" key="1">
    <source>
        <dbReference type="ARBA" id="ARBA00022553"/>
    </source>
</evidence>
<protein>
    <submittedName>
        <fullName evidence="3">WH1-domain-containing protein</fullName>
    </submittedName>
</protein>
<feature type="non-terminal residue" evidence="3">
    <location>
        <position position="130"/>
    </location>
</feature>
<feature type="domain" description="WH1" evidence="2">
    <location>
        <begin position="14"/>
        <end position="126"/>
    </location>
</feature>
<accession>A0A6A6UCC2</accession>
<dbReference type="OrthoDB" id="8963340at2759"/>
<dbReference type="GO" id="GO:0003779">
    <property type="term" value="F:actin binding"/>
    <property type="evidence" value="ECO:0007669"/>
    <property type="project" value="UniProtKB-ARBA"/>
</dbReference>
<evidence type="ECO:0000313" key="4">
    <source>
        <dbReference type="Proteomes" id="UP000799302"/>
    </source>
</evidence>
<evidence type="ECO:0000259" key="2">
    <source>
        <dbReference type="PROSITE" id="PS50229"/>
    </source>
</evidence>
<keyword evidence="1" id="KW-0597">Phosphoprotein</keyword>
<sequence>ILSVDDKELVRRIVPKPANKIFAVAVARLYIAYPNRLKWTYTGLQGAAVLALDKVGSTFWIKLVDISPANRGVIWDQEIFDTFSYNQDRTFFHTFETEECLVGLSFADEKEAKTFRKKVDEREKNADKAT</sequence>
<dbReference type="PROSITE" id="PS50229">
    <property type="entry name" value="WH1"/>
    <property type="match status" value="1"/>
</dbReference>
<dbReference type="CDD" id="cd01205">
    <property type="entry name" value="EVH1_WASP-like"/>
    <property type="match status" value="1"/>
</dbReference>
<feature type="non-terminal residue" evidence="3">
    <location>
        <position position="1"/>
    </location>
</feature>
<name>A0A6A6UCC2_9PEZI</name>
<dbReference type="InterPro" id="IPR000697">
    <property type="entry name" value="WH1/EVH1_dom"/>
</dbReference>
<dbReference type="AlphaFoldDB" id="A0A6A6UCC2"/>
<dbReference type="GO" id="GO:0071933">
    <property type="term" value="F:Arp2/3 complex binding"/>
    <property type="evidence" value="ECO:0007669"/>
    <property type="project" value="UniProtKB-ARBA"/>
</dbReference>
<dbReference type="InterPro" id="IPR011993">
    <property type="entry name" value="PH-like_dom_sf"/>
</dbReference>